<evidence type="ECO:0000256" key="5">
    <source>
        <dbReference type="ARBA" id="ARBA00023136"/>
    </source>
</evidence>
<dbReference type="PANTHER" id="PTHR34478">
    <property type="entry name" value="PROTEIN LEMA"/>
    <property type="match status" value="1"/>
</dbReference>
<dbReference type="Proteomes" id="UP000320225">
    <property type="component" value="Unassembled WGS sequence"/>
</dbReference>
<protein>
    <submittedName>
        <fullName evidence="7">LemA family protein</fullName>
    </submittedName>
</protein>
<evidence type="ECO:0000313" key="7">
    <source>
        <dbReference type="EMBL" id="TSE24448.1"/>
    </source>
</evidence>
<keyword evidence="8" id="KW-1185">Reference proteome</keyword>
<dbReference type="RefSeq" id="WP_143895998.1">
    <property type="nucleotide sequence ID" value="NZ_VJND01000012.1"/>
</dbReference>
<evidence type="ECO:0000256" key="4">
    <source>
        <dbReference type="ARBA" id="ARBA00022989"/>
    </source>
</evidence>
<dbReference type="Gene3D" id="1.20.1440.20">
    <property type="entry name" value="LemA-like domain"/>
    <property type="match status" value="1"/>
</dbReference>
<keyword evidence="3" id="KW-0812">Transmembrane</keyword>
<organism evidence="7 8">
    <name type="scientific">Tepidimonas sediminis</name>
    <dbReference type="NCBI Taxonomy" id="2588941"/>
    <lineage>
        <taxon>Bacteria</taxon>
        <taxon>Pseudomonadati</taxon>
        <taxon>Pseudomonadota</taxon>
        <taxon>Betaproteobacteria</taxon>
        <taxon>Burkholderiales</taxon>
        <taxon>Tepidimonas</taxon>
    </lineage>
</organism>
<keyword evidence="5" id="KW-0472">Membrane</keyword>
<evidence type="ECO:0000256" key="1">
    <source>
        <dbReference type="ARBA" id="ARBA00004167"/>
    </source>
</evidence>
<dbReference type="PANTHER" id="PTHR34478:SF2">
    <property type="entry name" value="MEMBRANE PROTEIN"/>
    <property type="match status" value="1"/>
</dbReference>
<dbReference type="InterPro" id="IPR007156">
    <property type="entry name" value="MamQ_LemA"/>
</dbReference>
<keyword evidence="4" id="KW-1133">Transmembrane helix</keyword>
<dbReference type="Pfam" id="PF04011">
    <property type="entry name" value="LemA"/>
    <property type="match status" value="1"/>
</dbReference>
<accession>A0A554WLJ2</accession>
<comment type="similarity">
    <text evidence="2">Belongs to the LemA family.</text>
</comment>
<dbReference type="GO" id="GO:0016020">
    <property type="term" value="C:membrane"/>
    <property type="evidence" value="ECO:0007669"/>
    <property type="project" value="UniProtKB-SubCell"/>
</dbReference>
<evidence type="ECO:0000256" key="2">
    <source>
        <dbReference type="ARBA" id="ARBA00008854"/>
    </source>
</evidence>
<dbReference type="SUPFAM" id="SSF140478">
    <property type="entry name" value="LemA-like"/>
    <property type="match status" value="1"/>
</dbReference>
<dbReference type="InterPro" id="IPR023353">
    <property type="entry name" value="LemA-like_dom_sf"/>
</dbReference>
<evidence type="ECO:0000256" key="6">
    <source>
        <dbReference type="SAM" id="Coils"/>
    </source>
</evidence>
<feature type="coiled-coil region" evidence="6">
    <location>
        <begin position="134"/>
        <end position="161"/>
    </location>
</feature>
<evidence type="ECO:0000256" key="3">
    <source>
        <dbReference type="ARBA" id="ARBA00022692"/>
    </source>
</evidence>
<dbReference type="EMBL" id="VJND01000012">
    <property type="protein sequence ID" value="TSE24448.1"/>
    <property type="molecule type" value="Genomic_DNA"/>
</dbReference>
<dbReference type="OrthoDB" id="9804152at2"/>
<comment type="subcellular location">
    <subcellularLocation>
        <location evidence="1">Membrane</location>
        <topology evidence="1">Single-pass membrane protein</topology>
    </subcellularLocation>
</comment>
<reference evidence="7 8" key="1">
    <citation type="submission" date="2019-07" db="EMBL/GenBank/DDBJ databases">
        <title>Tepidimonas sediminis YIM 72259 draft genome.</title>
        <authorList>
            <person name="Da Costa M.S."/>
            <person name="Froufe H.J.C."/>
            <person name="Egas C."/>
            <person name="Albuquerque L."/>
        </authorList>
    </citation>
    <scope>NUCLEOTIDE SEQUENCE [LARGE SCALE GENOMIC DNA]</scope>
    <source>
        <strain evidence="7 8">YIM 72259</strain>
    </source>
</reference>
<sequence length="209" mass="23256">MEGATSWIEAAGRWPRWVWALLVLAALGLWLARAYNRLQALQNRVANAFGQIDVQLKRRHDLIPNLVEVARRYLRHEHDTLQAVIEARGRAQQAERRAAAAPVDAAALGALAGAEAALGGALGRLFALAEDYPELKADQTLRELREELAHTENRIAFARQAYNDEVLAYNDTARHFPTLVAARLFGFAVLPPLQATGSEEERQPPRVRL</sequence>
<proteinExistence type="inferred from homology"/>
<name>A0A554WLJ2_9BURK</name>
<evidence type="ECO:0000313" key="8">
    <source>
        <dbReference type="Proteomes" id="UP000320225"/>
    </source>
</evidence>
<comment type="caution">
    <text evidence="7">The sequence shown here is derived from an EMBL/GenBank/DDBJ whole genome shotgun (WGS) entry which is preliminary data.</text>
</comment>
<gene>
    <name evidence="7" type="ORF">Tsedi_01881</name>
</gene>
<keyword evidence="6" id="KW-0175">Coiled coil</keyword>
<dbReference type="AlphaFoldDB" id="A0A554WLJ2"/>